<dbReference type="Pfam" id="PF13561">
    <property type="entry name" value="adh_short_C2"/>
    <property type="match status" value="1"/>
</dbReference>
<gene>
    <name evidence="2" type="ORF">RDWZM_008344</name>
</gene>
<dbReference type="InterPro" id="IPR002347">
    <property type="entry name" value="SDR_fam"/>
</dbReference>
<dbReference type="PANTHER" id="PTHR43975:SF2">
    <property type="entry name" value="EG:BACR7A4.14 PROTEIN-RELATED"/>
    <property type="match status" value="1"/>
</dbReference>
<dbReference type="Gene3D" id="3.40.50.720">
    <property type="entry name" value="NAD(P)-binding Rossmann-like Domain"/>
    <property type="match status" value="1"/>
</dbReference>
<accession>A0A9Q0M459</accession>
<evidence type="ECO:0000313" key="2">
    <source>
        <dbReference type="EMBL" id="KAJ6217187.1"/>
    </source>
</evidence>
<dbReference type="OMA" id="WVNSQVL"/>
<evidence type="ECO:0000256" key="1">
    <source>
        <dbReference type="ARBA" id="ARBA00023002"/>
    </source>
</evidence>
<sequence length="258" mass="27857">MSSKKYDFSGKVVLITGSSSGIGLACALQFAKCKANVIITGYEETEVQMAAEQIRSITNEMPLHIHGDLSSSQFAEQLVSASIDRYGRLDVLVNNAGWVCSGDSFTNPDFMKIYDRIFDLNVRAVFKMIHLCVPFLERTKGSIINTSSVAGLAPIGKALYSASKAAVNMLSSCAAMDLGEKGIRVNAVNPGPIRTNIGRYCGDDELMLRPSCPETSMTIMKRNGNADEVANMILFLASDEASYITGGHYVVDGGFLCH</sequence>
<dbReference type="PRINTS" id="PR00080">
    <property type="entry name" value="SDRFAMILY"/>
</dbReference>
<protein>
    <submittedName>
        <fullName evidence="2">Uncharacterized protein</fullName>
    </submittedName>
</protein>
<dbReference type="Proteomes" id="UP001142055">
    <property type="component" value="Chromosome 3"/>
</dbReference>
<dbReference type="EMBL" id="JAPWDV010000003">
    <property type="protein sequence ID" value="KAJ6217187.1"/>
    <property type="molecule type" value="Genomic_DNA"/>
</dbReference>
<proteinExistence type="predicted"/>
<dbReference type="InterPro" id="IPR036291">
    <property type="entry name" value="NAD(P)-bd_dom_sf"/>
</dbReference>
<dbReference type="PANTHER" id="PTHR43975">
    <property type="entry name" value="ZGC:101858"/>
    <property type="match status" value="1"/>
</dbReference>
<evidence type="ECO:0000313" key="3">
    <source>
        <dbReference type="Proteomes" id="UP001142055"/>
    </source>
</evidence>
<keyword evidence="3" id="KW-1185">Reference proteome</keyword>
<dbReference type="PROSITE" id="PS00061">
    <property type="entry name" value="ADH_SHORT"/>
    <property type="match status" value="1"/>
</dbReference>
<keyword evidence="1" id="KW-0560">Oxidoreductase</keyword>
<dbReference type="AlphaFoldDB" id="A0A9Q0M459"/>
<dbReference type="FunFam" id="3.40.50.720:FF:000084">
    <property type="entry name" value="Short-chain dehydrogenase reductase"/>
    <property type="match status" value="1"/>
</dbReference>
<dbReference type="GO" id="GO:0016491">
    <property type="term" value="F:oxidoreductase activity"/>
    <property type="evidence" value="ECO:0007669"/>
    <property type="project" value="UniProtKB-KW"/>
</dbReference>
<comment type="caution">
    <text evidence="2">The sequence shown here is derived from an EMBL/GenBank/DDBJ whole genome shotgun (WGS) entry which is preliminary data.</text>
</comment>
<dbReference type="SUPFAM" id="SSF51735">
    <property type="entry name" value="NAD(P)-binding Rossmann-fold domains"/>
    <property type="match status" value="1"/>
</dbReference>
<name>A0A9Q0M459_BLOTA</name>
<dbReference type="InterPro" id="IPR020904">
    <property type="entry name" value="Sc_DH/Rdtase_CS"/>
</dbReference>
<dbReference type="PROSITE" id="PS51257">
    <property type="entry name" value="PROKAR_LIPOPROTEIN"/>
    <property type="match status" value="1"/>
</dbReference>
<organism evidence="2 3">
    <name type="scientific">Blomia tropicalis</name>
    <name type="common">Mite</name>
    <dbReference type="NCBI Taxonomy" id="40697"/>
    <lineage>
        <taxon>Eukaryota</taxon>
        <taxon>Metazoa</taxon>
        <taxon>Ecdysozoa</taxon>
        <taxon>Arthropoda</taxon>
        <taxon>Chelicerata</taxon>
        <taxon>Arachnida</taxon>
        <taxon>Acari</taxon>
        <taxon>Acariformes</taxon>
        <taxon>Sarcoptiformes</taxon>
        <taxon>Astigmata</taxon>
        <taxon>Glycyphagoidea</taxon>
        <taxon>Echimyopodidae</taxon>
        <taxon>Blomia</taxon>
    </lineage>
</organism>
<reference evidence="2" key="1">
    <citation type="submission" date="2022-12" db="EMBL/GenBank/DDBJ databases">
        <title>Genome assemblies of Blomia tropicalis.</title>
        <authorList>
            <person name="Cui Y."/>
        </authorList>
    </citation>
    <scope>NUCLEOTIDE SEQUENCE</scope>
    <source>
        <tissue evidence="2">Adult mites</tissue>
    </source>
</reference>
<dbReference type="PRINTS" id="PR00081">
    <property type="entry name" value="GDHRDH"/>
</dbReference>